<gene>
    <name evidence="2" type="ORF">L9G74_01125</name>
</gene>
<organism evidence="2 3">
    <name type="scientific">Shewanella electrica</name>
    <dbReference type="NCBI Taxonomy" id="515560"/>
    <lineage>
        <taxon>Bacteria</taxon>
        <taxon>Pseudomonadati</taxon>
        <taxon>Pseudomonadota</taxon>
        <taxon>Gammaproteobacteria</taxon>
        <taxon>Alteromonadales</taxon>
        <taxon>Shewanellaceae</taxon>
        <taxon>Shewanella</taxon>
    </lineage>
</organism>
<sequence>MKYELYLGIDGGGSKCKARLELANGELLGEGIAGPANPVHDAELAFDSIASAARDALINAGFSANDLSQVHAVLGLAGVNIPQYYHLLEAWQHPFKQRFITTDLHIACLGAHGGHEGAIVITGTGSSAFASVAGKQLLLGGHGFPLGDKAGGAWLGWRAIGVVLDTFDGLLPQSAFVHDICSSLQVASADDLVTKALRFLPKDYATLAPVVIKAAAAQDVQAVAIMQEGADYLQQLIGRLLEQQPERISVIGGLANRWLEWLPDSSKSLLKSPLCSPEYGAVALAKQMFKES</sequence>
<comment type="caution">
    <text evidence="2">The sequence shown here is derived from an EMBL/GenBank/DDBJ whole genome shotgun (WGS) entry which is preliminary data.</text>
</comment>
<dbReference type="InterPro" id="IPR043129">
    <property type="entry name" value="ATPase_NBD"/>
</dbReference>
<dbReference type="RefSeq" id="WP_238894423.1">
    <property type="nucleotide sequence ID" value="NZ_JAKOGG010000001.1"/>
</dbReference>
<evidence type="ECO:0000259" key="1">
    <source>
        <dbReference type="Pfam" id="PF01869"/>
    </source>
</evidence>
<reference evidence="3" key="2">
    <citation type="submission" date="2023-07" db="EMBL/GenBank/DDBJ databases">
        <title>Shewanella mangrovi sp. nov., an acetaldehyde- degrading bacterium isolated from mangrove sediment.</title>
        <authorList>
            <person name="Liu Y."/>
        </authorList>
    </citation>
    <scope>NUCLEOTIDE SEQUENCE [LARGE SCALE GENOMIC DNA]</scope>
    <source>
        <strain evidence="3">C32</strain>
    </source>
</reference>
<feature type="domain" description="ATPase BadF/BadG/BcrA/BcrD type" evidence="1">
    <location>
        <begin position="7"/>
        <end position="257"/>
    </location>
</feature>
<protein>
    <submittedName>
        <fullName evidence="2">ATPase</fullName>
    </submittedName>
</protein>
<dbReference type="SUPFAM" id="SSF53067">
    <property type="entry name" value="Actin-like ATPase domain"/>
    <property type="match status" value="2"/>
</dbReference>
<dbReference type="InterPro" id="IPR052519">
    <property type="entry name" value="Euk-type_GlcNAc_Kinase"/>
</dbReference>
<dbReference type="Gene3D" id="3.30.420.40">
    <property type="match status" value="2"/>
</dbReference>
<dbReference type="PANTHER" id="PTHR43190:SF3">
    <property type="entry name" value="N-ACETYL-D-GLUCOSAMINE KINASE"/>
    <property type="match status" value="1"/>
</dbReference>
<evidence type="ECO:0000313" key="3">
    <source>
        <dbReference type="Proteomes" id="UP001201549"/>
    </source>
</evidence>
<proteinExistence type="predicted"/>
<dbReference type="CDD" id="cd24082">
    <property type="entry name" value="ASKHA_NBD_GspK-like"/>
    <property type="match status" value="1"/>
</dbReference>
<dbReference type="InterPro" id="IPR002731">
    <property type="entry name" value="ATPase_BadF"/>
</dbReference>
<dbReference type="Pfam" id="PF01869">
    <property type="entry name" value="BcrAD_BadFG"/>
    <property type="match status" value="1"/>
</dbReference>
<dbReference type="PANTHER" id="PTHR43190">
    <property type="entry name" value="N-ACETYL-D-GLUCOSAMINE KINASE"/>
    <property type="match status" value="1"/>
</dbReference>
<evidence type="ECO:0000313" key="2">
    <source>
        <dbReference type="EMBL" id="MCS4555035.1"/>
    </source>
</evidence>
<reference evidence="2 3" key="1">
    <citation type="submission" date="2022-02" db="EMBL/GenBank/DDBJ databases">
        <authorList>
            <person name="Zhuang L."/>
        </authorList>
    </citation>
    <scope>NUCLEOTIDE SEQUENCE [LARGE SCALE GENOMIC DNA]</scope>
    <source>
        <strain evidence="2 3">C32</strain>
    </source>
</reference>
<keyword evidence="3" id="KW-1185">Reference proteome</keyword>
<dbReference type="EMBL" id="JAKOGG010000001">
    <property type="protein sequence ID" value="MCS4555035.1"/>
    <property type="molecule type" value="Genomic_DNA"/>
</dbReference>
<dbReference type="Proteomes" id="UP001201549">
    <property type="component" value="Unassembled WGS sequence"/>
</dbReference>
<name>A0ABT2FFH2_9GAMM</name>
<accession>A0ABT2FFH2</accession>